<accession>A0ABT0ZST9</accession>
<protein>
    <submittedName>
        <fullName evidence="1">Uncharacterized protein</fullName>
    </submittedName>
</protein>
<keyword evidence="2" id="KW-1185">Reference proteome</keyword>
<reference evidence="1" key="1">
    <citation type="submission" date="2021-04" db="EMBL/GenBank/DDBJ databases">
        <title>Pseudonocardia sp. nov., isolated from sandy soil of mangrove forest.</title>
        <authorList>
            <person name="Zan Z."/>
            <person name="Huang R."/>
            <person name="Liu W."/>
        </authorList>
    </citation>
    <scope>NUCLEOTIDE SEQUENCE</scope>
    <source>
        <strain evidence="1">S2-4</strain>
    </source>
</reference>
<name>A0ABT0ZST9_9PSEU</name>
<sequence length="81" mass="8835">MNDPNTPIYVRAVAELAAMPKLIAALQVRHVRGEDGMCVDPVCGRPGRGTPHLPWPCPTRRLADLAMTVRSSRHRRPGPGS</sequence>
<gene>
    <name evidence="1" type="ORF">KDL28_01900</name>
</gene>
<evidence type="ECO:0000313" key="2">
    <source>
        <dbReference type="Proteomes" id="UP001165283"/>
    </source>
</evidence>
<proteinExistence type="predicted"/>
<comment type="caution">
    <text evidence="1">The sequence shown here is derived from an EMBL/GenBank/DDBJ whole genome shotgun (WGS) entry which is preliminary data.</text>
</comment>
<organism evidence="1 2">
    <name type="scientific">Pseudonocardia humida</name>
    <dbReference type="NCBI Taxonomy" id="2800819"/>
    <lineage>
        <taxon>Bacteria</taxon>
        <taxon>Bacillati</taxon>
        <taxon>Actinomycetota</taxon>
        <taxon>Actinomycetes</taxon>
        <taxon>Pseudonocardiales</taxon>
        <taxon>Pseudonocardiaceae</taxon>
        <taxon>Pseudonocardia</taxon>
    </lineage>
</organism>
<evidence type="ECO:0000313" key="1">
    <source>
        <dbReference type="EMBL" id="MCO1653800.1"/>
    </source>
</evidence>
<dbReference type="EMBL" id="JAGSOV010000006">
    <property type="protein sequence ID" value="MCO1653800.1"/>
    <property type="molecule type" value="Genomic_DNA"/>
</dbReference>
<dbReference type="RefSeq" id="WP_252435393.1">
    <property type="nucleotide sequence ID" value="NZ_JAGSOV010000006.1"/>
</dbReference>
<dbReference type="Proteomes" id="UP001165283">
    <property type="component" value="Unassembled WGS sequence"/>
</dbReference>